<keyword evidence="7" id="KW-0325">Glycoprotein</keyword>
<evidence type="ECO:0000256" key="2">
    <source>
        <dbReference type="ARBA" id="ARBA00022692"/>
    </source>
</evidence>
<evidence type="ECO:0000313" key="10">
    <source>
        <dbReference type="Proteomes" id="UP000015106"/>
    </source>
</evidence>
<protein>
    <recommendedName>
        <fullName evidence="8">Disease resistance R13L4/SHOC-2-like LRR domain-containing protein</fullName>
    </recommendedName>
</protein>
<evidence type="ECO:0000256" key="3">
    <source>
        <dbReference type="ARBA" id="ARBA00022729"/>
    </source>
</evidence>
<dbReference type="AlphaFoldDB" id="A0A8R7QI20"/>
<name>A0A8R7QI20_TRIUA</name>
<keyword evidence="5" id="KW-1133">Transmembrane helix</keyword>
<dbReference type="SUPFAM" id="SSF52058">
    <property type="entry name" value="L domain-like"/>
    <property type="match status" value="1"/>
</dbReference>
<dbReference type="InterPro" id="IPR046956">
    <property type="entry name" value="RLP23-like"/>
</dbReference>
<keyword evidence="4" id="KW-0677">Repeat</keyword>
<sequence length="309" mass="34600">MVNTLSSLKVLRLADCGLNNTVSATSKSNLTHLEVLDLSSNLFNTSLEHNWFLWDLTSLKELYLVGCDWHGPIPEELGNMTSLEVIDLSVNDLVGLIPSNLQNLCNLKVLRLVEINIGASIGEFMDRLPRCSWSTLQILSMRNTNTSGNLPPEVGALVNLIELDLSFNKLNGVLMKGHFSGLFNLEYLDLSYNSFKMDIDSNWVPPFRLKHISLQSCPVGPHFSEWLRWQTDIDFLALGNTNLDDVIPVWFWVTFSQARHLDASGNMLRGSLPSNLQHMSAKIIYLGSNKLTGQVPQLPINISYLNLSS</sequence>
<keyword evidence="3" id="KW-0732">Signal</keyword>
<dbReference type="PANTHER" id="PTHR48063:SF44">
    <property type="entry name" value="LEUCINE-RICH REPEAT-CONTAINING N-TERMINAL PLANT-TYPE DOMAIN-CONTAINING PROTEIN"/>
    <property type="match status" value="1"/>
</dbReference>
<dbReference type="InterPro" id="IPR001611">
    <property type="entry name" value="Leu-rich_rpt"/>
</dbReference>
<evidence type="ECO:0000256" key="6">
    <source>
        <dbReference type="ARBA" id="ARBA00023136"/>
    </source>
</evidence>
<dbReference type="Pfam" id="PF00560">
    <property type="entry name" value="LRR_1"/>
    <property type="match status" value="1"/>
</dbReference>
<feature type="domain" description="Disease resistance R13L4/SHOC-2-like LRR" evidence="8">
    <location>
        <begin position="25"/>
        <end position="227"/>
    </location>
</feature>
<reference evidence="10" key="1">
    <citation type="journal article" date="2013" name="Nature">
        <title>Draft genome of the wheat A-genome progenitor Triticum urartu.</title>
        <authorList>
            <person name="Ling H.Q."/>
            <person name="Zhao S."/>
            <person name="Liu D."/>
            <person name="Wang J."/>
            <person name="Sun H."/>
            <person name="Zhang C."/>
            <person name="Fan H."/>
            <person name="Li D."/>
            <person name="Dong L."/>
            <person name="Tao Y."/>
            <person name="Gao C."/>
            <person name="Wu H."/>
            <person name="Li Y."/>
            <person name="Cui Y."/>
            <person name="Guo X."/>
            <person name="Zheng S."/>
            <person name="Wang B."/>
            <person name="Yu K."/>
            <person name="Liang Q."/>
            <person name="Yang W."/>
            <person name="Lou X."/>
            <person name="Chen J."/>
            <person name="Feng M."/>
            <person name="Jian J."/>
            <person name="Zhang X."/>
            <person name="Luo G."/>
            <person name="Jiang Y."/>
            <person name="Liu J."/>
            <person name="Wang Z."/>
            <person name="Sha Y."/>
            <person name="Zhang B."/>
            <person name="Wu H."/>
            <person name="Tang D."/>
            <person name="Shen Q."/>
            <person name="Xue P."/>
            <person name="Zou S."/>
            <person name="Wang X."/>
            <person name="Liu X."/>
            <person name="Wang F."/>
            <person name="Yang Y."/>
            <person name="An X."/>
            <person name="Dong Z."/>
            <person name="Zhang K."/>
            <person name="Zhang X."/>
            <person name="Luo M.C."/>
            <person name="Dvorak J."/>
            <person name="Tong Y."/>
            <person name="Wang J."/>
            <person name="Yang H."/>
            <person name="Li Z."/>
            <person name="Wang D."/>
            <person name="Zhang A."/>
            <person name="Wang J."/>
        </authorList>
    </citation>
    <scope>NUCLEOTIDE SEQUENCE</scope>
    <source>
        <strain evidence="10">cv. G1812</strain>
    </source>
</reference>
<evidence type="ECO:0000313" key="9">
    <source>
        <dbReference type="EnsemblPlants" id="TuG1812G0500003730.01.T01.cds279548"/>
    </source>
</evidence>
<dbReference type="InterPro" id="IPR055414">
    <property type="entry name" value="LRR_R13L4/SHOC2-like"/>
</dbReference>
<comment type="subcellular location">
    <subcellularLocation>
        <location evidence="1">Membrane</location>
        <topology evidence="1">Single-pass type I membrane protein</topology>
    </subcellularLocation>
</comment>
<evidence type="ECO:0000256" key="1">
    <source>
        <dbReference type="ARBA" id="ARBA00004479"/>
    </source>
</evidence>
<evidence type="ECO:0000256" key="4">
    <source>
        <dbReference type="ARBA" id="ARBA00022737"/>
    </source>
</evidence>
<keyword evidence="2" id="KW-0812">Transmembrane</keyword>
<evidence type="ECO:0000256" key="7">
    <source>
        <dbReference type="ARBA" id="ARBA00023180"/>
    </source>
</evidence>
<keyword evidence="6" id="KW-0472">Membrane</keyword>
<dbReference type="Proteomes" id="UP000015106">
    <property type="component" value="Chromosome 5"/>
</dbReference>
<evidence type="ECO:0000259" key="8">
    <source>
        <dbReference type="Pfam" id="PF23598"/>
    </source>
</evidence>
<proteinExistence type="predicted"/>
<reference evidence="9" key="2">
    <citation type="submission" date="2018-03" db="EMBL/GenBank/DDBJ databases">
        <title>The Triticum urartu genome reveals the dynamic nature of wheat genome evolution.</title>
        <authorList>
            <person name="Ling H."/>
            <person name="Ma B."/>
            <person name="Shi X."/>
            <person name="Liu H."/>
            <person name="Dong L."/>
            <person name="Sun H."/>
            <person name="Cao Y."/>
            <person name="Gao Q."/>
            <person name="Zheng S."/>
            <person name="Li Y."/>
            <person name="Yu Y."/>
            <person name="Du H."/>
            <person name="Qi M."/>
            <person name="Li Y."/>
            <person name="Yu H."/>
            <person name="Cui Y."/>
            <person name="Wang N."/>
            <person name="Chen C."/>
            <person name="Wu H."/>
            <person name="Zhao Y."/>
            <person name="Zhang J."/>
            <person name="Li Y."/>
            <person name="Zhou W."/>
            <person name="Zhang B."/>
            <person name="Hu W."/>
            <person name="Eijk M."/>
            <person name="Tang J."/>
            <person name="Witsenboer H."/>
            <person name="Zhao S."/>
            <person name="Li Z."/>
            <person name="Zhang A."/>
            <person name="Wang D."/>
            <person name="Liang C."/>
        </authorList>
    </citation>
    <scope>NUCLEOTIDE SEQUENCE [LARGE SCALE GENOMIC DNA]</scope>
    <source>
        <strain evidence="9">cv. G1812</strain>
    </source>
</reference>
<dbReference type="EnsemblPlants" id="TuG1812G0500003730.01.T01">
    <property type="protein sequence ID" value="TuG1812G0500003730.01.T01.cds279548"/>
    <property type="gene ID" value="TuG1812G0500003730.01"/>
</dbReference>
<dbReference type="Gene3D" id="3.80.10.10">
    <property type="entry name" value="Ribonuclease Inhibitor"/>
    <property type="match status" value="2"/>
</dbReference>
<dbReference type="PRINTS" id="PR00019">
    <property type="entry name" value="LEURICHRPT"/>
</dbReference>
<evidence type="ECO:0000256" key="5">
    <source>
        <dbReference type="ARBA" id="ARBA00022989"/>
    </source>
</evidence>
<dbReference type="Gramene" id="TuG1812G0500003730.01.T01">
    <property type="protein sequence ID" value="TuG1812G0500003730.01.T01.cds279548"/>
    <property type="gene ID" value="TuG1812G0500003730.01"/>
</dbReference>
<organism evidence="9 10">
    <name type="scientific">Triticum urartu</name>
    <name type="common">Red wild einkorn</name>
    <name type="synonym">Crithodium urartu</name>
    <dbReference type="NCBI Taxonomy" id="4572"/>
    <lineage>
        <taxon>Eukaryota</taxon>
        <taxon>Viridiplantae</taxon>
        <taxon>Streptophyta</taxon>
        <taxon>Embryophyta</taxon>
        <taxon>Tracheophyta</taxon>
        <taxon>Spermatophyta</taxon>
        <taxon>Magnoliopsida</taxon>
        <taxon>Liliopsida</taxon>
        <taxon>Poales</taxon>
        <taxon>Poaceae</taxon>
        <taxon>BOP clade</taxon>
        <taxon>Pooideae</taxon>
        <taxon>Triticodae</taxon>
        <taxon>Triticeae</taxon>
        <taxon>Triticinae</taxon>
        <taxon>Triticum</taxon>
    </lineage>
</organism>
<dbReference type="GO" id="GO:0016020">
    <property type="term" value="C:membrane"/>
    <property type="evidence" value="ECO:0007669"/>
    <property type="project" value="UniProtKB-SubCell"/>
</dbReference>
<reference evidence="9" key="3">
    <citation type="submission" date="2022-06" db="UniProtKB">
        <authorList>
            <consortium name="EnsemblPlants"/>
        </authorList>
    </citation>
    <scope>IDENTIFICATION</scope>
</reference>
<dbReference type="PANTHER" id="PTHR48063">
    <property type="entry name" value="LRR RECEPTOR-LIKE KINASE"/>
    <property type="match status" value="1"/>
</dbReference>
<dbReference type="FunFam" id="3.80.10.10:FF:000649">
    <property type="entry name" value="Leucine Rich Repeat family protein"/>
    <property type="match status" value="1"/>
</dbReference>
<dbReference type="InterPro" id="IPR032675">
    <property type="entry name" value="LRR_dom_sf"/>
</dbReference>
<dbReference type="Pfam" id="PF23598">
    <property type="entry name" value="LRR_14"/>
    <property type="match status" value="1"/>
</dbReference>
<accession>A0A8R7QI20</accession>
<keyword evidence="10" id="KW-1185">Reference proteome</keyword>